<gene>
    <name evidence="13" type="ORF">BTO18_06920</name>
</gene>
<keyword evidence="8" id="KW-0378">Hydrolase</keyword>
<evidence type="ECO:0000256" key="8">
    <source>
        <dbReference type="ARBA" id="ARBA00022801"/>
    </source>
</evidence>
<evidence type="ECO:0000256" key="5">
    <source>
        <dbReference type="ARBA" id="ARBA00022692"/>
    </source>
</evidence>
<comment type="cofactor">
    <cofactor evidence="2">
        <name>Co(2+)</name>
        <dbReference type="ChEBI" id="CHEBI:48828"/>
    </cofactor>
</comment>
<dbReference type="GO" id="GO:0046872">
    <property type="term" value="F:metal ion binding"/>
    <property type="evidence" value="ECO:0007669"/>
    <property type="project" value="UniProtKB-KW"/>
</dbReference>
<protein>
    <recommendedName>
        <fullName evidence="15">TraB/GumN family protein</fullName>
    </recommendedName>
</protein>
<dbReference type="InterPro" id="IPR040230">
    <property type="entry name" value="TIKI1/2-like"/>
</dbReference>
<evidence type="ECO:0000256" key="9">
    <source>
        <dbReference type="ARBA" id="ARBA00022989"/>
    </source>
</evidence>
<dbReference type="AlphaFoldDB" id="A0A2S7WUD9"/>
<dbReference type="EMBL" id="MSCN01000001">
    <property type="protein sequence ID" value="PQJ80941.1"/>
    <property type="molecule type" value="Genomic_DNA"/>
</dbReference>
<keyword evidence="7" id="KW-0732">Signal</keyword>
<keyword evidence="12" id="KW-0325">Glycoprotein</keyword>
<organism evidence="13 14">
    <name type="scientific">Polaribacter porphyrae</name>
    <dbReference type="NCBI Taxonomy" id="1137780"/>
    <lineage>
        <taxon>Bacteria</taxon>
        <taxon>Pseudomonadati</taxon>
        <taxon>Bacteroidota</taxon>
        <taxon>Flavobacteriia</taxon>
        <taxon>Flavobacteriales</taxon>
        <taxon>Flavobacteriaceae</taxon>
    </lineage>
</organism>
<dbReference type="PANTHER" id="PTHR31120:SF6">
    <property type="entry name" value="METALLOPROTEASE TIKI HOMOLOG"/>
    <property type="match status" value="1"/>
</dbReference>
<comment type="subcellular location">
    <subcellularLocation>
        <location evidence="3">Membrane</location>
        <topology evidence="3">Single-pass type I membrane protein</topology>
    </subcellularLocation>
</comment>
<evidence type="ECO:0000256" key="4">
    <source>
        <dbReference type="ARBA" id="ARBA00022670"/>
    </source>
</evidence>
<keyword evidence="9" id="KW-1133">Transmembrane helix</keyword>
<comment type="caution">
    <text evidence="13">The sequence shown here is derived from an EMBL/GenBank/DDBJ whole genome shotgun (WGS) entry which is preliminary data.</text>
</comment>
<keyword evidence="11" id="KW-0472">Membrane</keyword>
<comment type="cofactor">
    <cofactor evidence="1">
        <name>Mn(2+)</name>
        <dbReference type="ChEBI" id="CHEBI:29035"/>
    </cofactor>
</comment>
<evidence type="ECO:0000256" key="6">
    <source>
        <dbReference type="ARBA" id="ARBA00022723"/>
    </source>
</evidence>
<dbReference type="Proteomes" id="UP000238882">
    <property type="component" value="Unassembled WGS sequence"/>
</dbReference>
<evidence type="ECO:0000256" key="11">
    <source>
        <dbReference type="ARBA" id="ARBA00023136"/>
    </source>
</evidence>
<evidence type="ECO:0008006" key="15">
    <source>
        <dbReference type="Google" id="ProtNLM"/>
    </source>
</evidence>
<keyword evidence="10" id="KW-0482">Metalloprotease</keyword>
<accession>A0A2S7WUD9</accession>
<evidence type="ECO:0000313" key="13">
    <source>
        <dbReference type="EMBL" id="PQJ80941.1"/>
    </source>
</evidence>
<dbReference type="Pfam" id="PF01963">
    <property type="entry name" value="TraB_PrgY_gumN"/>
    <property type="match status" value="1"/>
</dbReference>
<keyword evidence="6" id="KW-0479">Metal-binding</keyword>
<keyword evidence="4" id="KW-0645">Protease</keyword>
<dbReference type="GO" id="GO:0006508">
    <property type="term" value="P:proteolysis"/>
    <property type="evidence" value="ECO:0007669"/>
    <property type="project" value="UniProtKB-KW"/>
</dbReference>
<keyword evidence="5" id="KW-0812">Transmembrane</keyword>
<evidence type="ECO:0000256" key="12">
    <source>
        <dbReference type="ARBA" id="ARBA00023180"/>
    </source>
</evidence>
<evidence type="ECO:0000256" key="10">
    <source>
        <dbReference type="ARBA" id="ARBA00023049"/>
    </source>
</evidence>
<evidence type="ECO:0000256" key="1">
    <source>
        <dbReference type="ARBA" id="ARBA00001936"/>
    </source>
</evidence>
<evidence type="ECO:0000256" key="7">
    <source>
        <dbReference type="ARBA" id="ARBA00022729"/>
    </source>
</evidence>
<dbReference type="GO" id="GO:0004222">
    <property type="term" value="F:metalloendopeptidase activity"/>
    <property type="evidence" value="ECO:0007669"/>
    <property type="project" value="TreeGrafter"/>
</dbReference>
<dbReference type="GO" id="GO:0030178">
    <property type="term" value="P:negative regulation of Wnt signaling pathway"/>
    <property type="evidence" value="ECO:0007669"/>
    <property type="project" value="InterPro"/>
</dbReference>
<sequence>MVVTIAQSQEENSLLWKISGNGLTKDSYLYGTMHVSQKIAFHLDDVFYESLLKSDFVGLESDPSTWLEHMFNSPEELNYIRGISYVNQSDFYNSPFKLLEPKPQEIMFYLSREDMLLNGILYRTNQMMQNFQEDTFLDMFIYQTGKKNGKKIYSLEDYNQSSALVKKATSSKAVKTQPDVWLQKKMKDEGFLMIMNNAYRDRKIHLLDSINNGMYSKKYMDNMLYIRNENMVNSIDSITKKGSLFSAVGAAHLGGEKGVIAMLRERGYTVEPLESSITKKAEDAKKSIENKVIDVQFREQTASDNFFTAQLPNKMYELNILNNTSYISPDLTNGGYVIITRMNTFSKIYGKEIKDENFDKLLFESIPGEIITKKEITKQGINGLDILNKTKTGDFQRYQIFFTPIEVLIFKMHGNNEYVKTFGDTFFNSIQFNSSDDFITVSPKNKGFIVDVPSSHSFTNKLYQGNRTIQAVDKKGNYYFVKEVALNDVNYIEEDAFELERIQERFCKNLEIDYKKGIFKDEKQVFESNTLLKDARKKLFLKTVTNGSHYYLLGFVSENDKMKDTFFNSFKITSFDYQKRFEKKIDTSLYFSVNTNVDPVFNRFNSNVKKNKSYKSYQKNTTYTNSTNEKIYVKLKKLNDLTSYDNIDSLWKNESGGLNYRRLNSFTGNNSRVNFNGLHTRNKLKKKNIKKGIDKNGQHFYTYYFKDSLSSKAIKVKKILVQGAIYELKTLVDTTYAESKFVSEFYNTFKPKDTILGKPLFKDKTDQFFKALKNKDSLALDSYSYVNFKKKDVNKLINTIKTYDFSDNQLEIKEHLINELSEFKTKKVIRFLDDLYIKSFTNPRNQLAIVKSILNENSSASYTRFLKLLELDVPLSSNKYEMNTMISSVSDSLSIAKELFPDLLNYATIEEYKEPIYKLLAEIKEKDSMQSKDYATYKKQILNQARIELKRQLSKKASNNSFSNRTSGDLLNIYAKLLFPFRKDTNVKTFFDNLKFVKNADVKSTLLALQIEASEKYNKLVFEEVTSELTSRGIFYKKLHEINKTDLFPKKYNSKKEVYKALLFKSETKKELKDSIVFLDKRDFSISNKKYEGYFYKSKINKNSTKTYGKEWKMNYIIVENKENEIVIKPKTLRVKLNLDTTKPISEIIDDIVEENRLKNRKRVNLNPNKYVNYNRGLF</sequence>
<evidence type="ECO:0000256" key="2">
    <source>
        <dbReference type="ARBA" id="ARBA00001941"/>
    </source>
</evidence>
<name>A0A2S7WUD9_9FLAO</name>
<dbReference type="CDD" id="cd14789">
    <property type="entry name" value="Tiki"/>
    <property type="match status" value="1"/>
</dbReference>
<proteinExistence type="predicted"/>
<dbReference type="InterPro" id="IPR002816">
    <property type="entry name" value="TraB/PrgY/GumN_fam"/>
</dbReference>
<evidence type="ECO:0000313" key="14">
    <source>
        <dbReference type="Proteomes" id="UP000238882"/>
    </source>
</evidence>
<dbReference type="GO" id="GO:0016020">
    <property type="term" value="C:membrane"/>
    <property type="evidence" value="ECO:0007669"/>
    <property type="project" value="UniProtKB-SubCell"/>
</dbReference>
<evidence type="ECO:0000256" key="3">
    <source>
        <dbReference type="ARBA" id="ARBA00004479"/>
    </source>
</evidence>
<keyword evidence="14" id="KW-1185">Reference proteome</keyword>
<reference evidence="13 14" key="1">
    <citation type="submission" date="2016-12" db="EMBL/GenBank/DDBJ databases">
        <title>Trade-off between light-utilization and light-protection in marine flavobacteria.</title>
        <authorList>
            <person name="Kumagai Y."/>
            <person name="Yoshizawa S."/>
            <person name="Kogure K."/>
            <person name="Iwasaki W."/>
        </authorList>
    </citation>
    <scope>NUCLEOTIDE SEQUENCE [LARGE SCALE GENOMIC DNA]</scope>
    <source>
        <strain evidence="13 14">NBRC 108759</strain>
    </source>
</reference>
<dbReference type="PANTHER" id="PTHR31120">
    <property type="entry name" value="METALLOPROTEASE TIKI"/>
    <property type="match status" value="1"/>
</dbReference>